<proteinExistence type="inferred from homology"/>
<dbReference type="OMA" id="KSCIVER"/>
<dbReference type="SMART" id="SM00175">
    <property type="entry name" value="RAB"/>
    <property type="match status" value="1"/>
</dbReference>
<feature type="compositionally biased region" description="Low complexity" evidence="2">
    <location>
        <begin position="215"/>
        <end position="229"/>
    </location>
</feature>
<dbReference type="SMART" id="SM00174">
    <property type="entry name" value="RHO"/>
    <property type="match status" value="1"/>
</dbReference>
<dbReference type="SMART" id="SM00176">
    <property type="entry name" value="RAN"/>
    <property type="match status" value="1"/>
</dbReference>
<dbReference type="Proteomes" id="UP000688137">
    <property type="component" value="Unassembled WGS sequence"/>
</dbReference>
<dbReference type="InterPro" id="IPR050209">
    <property type="entry name" value="Rab_GTPases_membrane_traffic"/>
</dbReference>
<evidence type="ECO:0000313" key="3">
    <source>
        <dbReference type="EMBL" id="CAD8083406.1"/>
    </source>
</evidence>
<gene>
    <name evidence="3" type="ORF">PPRIM_AZ9-3.1.T0700044</name>
</gene>
<feature type="compositionally biased region" description="Polar residues" evidence="2">
    <location>
        <begin position="203"/>
        <end position="214"/>
    </location>
</feature>
<evidence type="ECO:0000313" key="4">
    <source>
        <dbReference type="Proteomes" id="UP000688137"/>
    </source>
</evidence>
<sequence length="229" mass="26039">MKQNQQLELSKEKVPLFKFILIGDQSVGKSCIVERFQNEQFSYKTKATIGVEFIKKLVQVDKGLVEIQLWDTAGQEQFRSMIRGFYRGSAAVIIVYSVNQKESFDQLSIWMNEIEQHAHPEIIKVLVGNKCDLPREVEKQEAESFMNNNQFSLFFETSAKTGENVEEAFVQAAKLVLLKYLSSESFRQATRVNKKSADPINIIKSSNDNQSYEGQSPSQQKNSNSSGCC</sequence>
<dbReference type="GO" id="GO:0003924">
    <property type="term" value="F:GTPase activity"/>
    <property type="evidence" value="ECO:0007669"/>
    <property type="project" value="InterPro"/>
</dbReference>
<dbReference type="FunFam" id="3.40.50.300:FF:000808">
    <property type="entry name" value="Small GTP-binding protein, putative"/>
    <property type="match status" value="1"/>
</dbReference>
<dbReference type="PROSITE" id="PS51419">
    <property type="entry name" value="RAB"/>
    <property type="match status" value="1"/>
</dbReference>
<feature type="region of interest" description="Disordered" evidence="2">
    <location>
        <begin position="200"/>
        <end position="229"/>
    </location>
</feature>
<comment type="caution">
    <text evidence="3">The sequence shown here is derived from an EMBL/GenBank/DDBJ whole genome shotgun (WGS) entry which is preliminary data.</text>
</comment>
<comment type="similarity">
    <text evidence="1">Belongs to the small GTPase superfamily. Rab family.</text>
</comment>
<name>A0A8S1N0X8_PARPR</name>
<dbReference type="InterPro" id="IPR005225">
    <property type="entry name" value="Small_GTP-bd"/>
</dbReference>
<dbReference type="Pfam" id="PF00071">
    <property type="entry name" value="Ras"/>
    <property type="match status" value="1"/>
</dbReference>
<reference evidence="3" key="1">
    <citation type="submission" date="2021-01" db="EMBL/GenBank/DDBJ databases">
        <authorList>
            <consortium name="Genoscope - CEA"/>
            <person name="William W."/>
        </authorList>
    </citation>
    <scope>NUCLEOTIDE SEQUENCE</scope>
</reference>
<accession>A0A8S1N0X8</accession>
<dbReference type="PROSITE" id="PS51420">
    <property type="entry name" value="RHO"/>
    <property type="match status" value="1"/>
</dbReference>
<dbReference type="PANTHER" id="PTHR47979">
    <property type="entry name" value="DRAB11-RELATED"/>
    <property type="match status" value="1"/>
</dbReference>
<protein>
    <submittedName>
        <fullName evidence="3">Uncharacterized protein</fullName>
    </submittedName>
</protein>
<dbReference type="SMART" id="SM00173">
    <property type="entry name" value="RAS"/>
    <property type="match status" value="1"/>
</dbReference>
<dbReference type="CDD" id="cd00154">
    <property type="entry name" value="Rab"/>
    <property type="match status" value="1"/>
</dbReference>
<evidence type="ECO:0000256" key="2">
    <source>
        <dbReference type="SAM" id="MobiDB-lite"/>
    </source>
</evidence>
<dbReference type="GO" id="GO:0005525">
    <property type="term" value="F:GTP binding"/>
    <property type="evidence" value="ECO:0007669"/>
    <property type="project" value="InterPro"/>
</dbReference>
<dbReference type="InterPro" id="IPR001806">
    <property type="entry name" value="Small_GTPase"/>
</dbReference>
<dbReference type="PROSITE" id="PS51421">
    <property type="entry name" value="RAS"/>
    <property type="match status" value="1"/>
</dbReference>
<keyword evidence="4" id="KW-1185">Reference proteome</keyword>
<dbReference type="AlphaFoldDB" id="A0A8S1N0X8"/>
<dbReference type="NCBIfam" id="TIGR00231">
    <property type="entry name" value="small_GTP"/>
    <property type="match status" value="1"/>
</dbReference>
<evidence type="ECO:0000256" key="1">
    <source>
        <dbReference type="ARBA" id="ARBA00006270"/>
    </source>
</evidence>
<dbReference type="EMBL" id="CAJJDM010000073">
    <property type="protein sequence ID" value="CAD8083406.1"/>
    <property type="molecule type" value="Genomic_DNA"/>
</dbReference>
<organism evidence="3 4">
    <name type="scientific">Paramecium primaurelia</name>
    <dbReference type="NCBI Taxonomy" id="5886"/>
    <lineage>
        <taxon>Eukaryota</taxon>
        <taxon>Sar</taxon>
        <taxon>Alveolata</taxon>
        <taxon>Ciliophora</taxon>
        <taxon>Intramacronucleata</taxon>
        <taxon>Oligohymenophorea</taxon>
        <taxon>Peniculida</taxon>
        <taxon>Parameciidae</taxon>
        <taxon>Paramecium</taxon>
    </lineage>
</organism>